<dbReference type="STRING" id="4615.A0A199VXU2"/>
<dbReference type="GO" id="GO:0020037">
    <property type="term" value="F:heme binding"/>
    <property type="evidence" value="ECO:0007669"/>
    <property type="project" value="InterPro"/>
</dbReference>
<dbReference type="SUPFAM" id="SSF48264">
    <property type="entry name" value="Cytochrome P450"/>
    <property type="match status" value="1"/>
</dbReference>
<dbReference type="InterPro" id="IPR036396">
    <property type="entry name" value="Cyt_P450_sf"/>
</dbReference>
<comment type="caution">
    <text evidence="1">The sequence shown here is derived from an EMBL/GenBank/DDBJ whole genome shotgun (WGS) entry which is preliminary data.</text>
</comment>
<accession>A0A199VXU2</accession>
<dbReference type="GO" id="GO:0004497">
    <property type="term" value="F:monooxygenase activity"/>
    <property type="evidence" value="ECO:0007669"/>
    <property type="project" value="InterPro"/>
</dbReference>
<dbReference type="GO" id="GO:0005506">
    <property type="term" value="F:iron ion binding"/>
    <property type="evidence" value="ECO:0007669"/>
    <property type="project" value="InterPro"/>
</dbReference>
<gene>
    <name evidence="1" type="ORF">ACMD2_16544</name>
</gene>
<dbReference type="GO" id="GO:0016705">
    <property type="term" value="F:oxidoreductase activity, acting on paired donors, with incorporation or reduction of molecular oxygen"/>
    <property type="evidence" value="ECO:0007669"/>
    <property type="project" value="InterPro"/>
</dbReference>
<evidence type="ECO:0000313" key="2">
    <source>
        <dbReference type="Proteomes" id="UP000092600"/>
    </source>
</evidence>
<organism evidence="1 2">
    <name type="scientific">Ananas comosus</name>
    <name type="common">Pineapple</name>
    <name type="synonym">Ananas ananas</name>
    <dbReference type="NCBI Taxonomy" id="4615"/>
    <lineage>
        <taxon>Eukaryota</taxon>
        <taxon>Viridiplantae</taxon>
        <taxon>Streptophyta</taxon>
        <taxon>Embryophyta</taxon>
        <taxon>Tracheophyta</taxon>
        <taxon>Spermatophyta</taxon>
        <taxon>Magnoliopsida</taxon>
        <taxon>Liliopsida</taxon>
        <taxon>Poales</taxon>
        <taxon>Bromeliaceae</taxon>
        <taxon>Bromelioideae</taxon>
        <taxon>Ananas</taxon>
    </lineage>
</organism>
<reference evidence="1 2" key="1">
    <citation type="journal article" date="2016" name="DNA Res.">
        <title>The draft genome of MD-2 pineapple using hybrid error correction of long reads.</title>
        <authorList>
            <person name="Redwan R.M."/>
            <person name="Saidin A."/>
            <person name="Kumar S.V."/>
        </authorList>
    </citation>
    <scope>NUCLEOTIDE SEQUENCE [LARGE SCALE GENOMIC DNA]</scope>
    <source>
        <strain evidence="2">cv. MD2</strain>
        <tissue evidence="1">Leaf</tissue>
    </source>
</reference>
<name>A0A199VXU2_ANACO</name>
<dbReference type="AlphaFoldDB" id="A0A199VXU2"/>
<proteinExistence type="predicted"/>
<dbReference type="EMBL" id="LSRQ01000654">
    <property type="protein sequence ID" value="OAY81520.1"/>
    <property type="molecule type" value="Genomic_DNA"/>
</dbReference>
<evidence type="ECO:0000313" key="1">
    <source>
        <dbReference type="EMBL" id="OAY81520.1"/>
    </source>
</evidence>
<protein>
    <submittedName>
        <fullName evidence="1">Uncharacterized protein</fullName>
    </submittedName>
</protein>
<sequence length="121" mass="14223">MPMHCMKTFHKGRETTSSTLTWFFWIVSARFDVEKKILEEIRIIIPSYAYGYISCEEDNTMSEGTFEGKGWFVTYVLMLWGYWRTYVGSIAVSKSWRESPLARPDISRRAKNMLRKGNGFI</sequence>
<dbReference type="Proteomes" id="UP000092600">
    <property type="component" value="Unassembled WGS sequence"/>
</dbReference>
<dbReference type="Gene3D" id="1.10.630.10">
    <property type="entry name" value="Cytochrome P450"/>
    <property type="match status" value="1"/>
</dbReference>